<name>Q21F08_SACD2</name>
<dbReference type="Pfam" id="PF08334">
    <property type="entry name" value="T2SSG"/>
    <property type="match status" value="1"/>
</dbReference>
<dbReference type="Gene3D" id="3.30.700.10">
    <property type="entry name" value="Glycoprotein, Type 4 Pilin"/>
    <property type="match status" value="1"/>
</dbReference>
<dbReference type="EMBL" id="CP000282">
    <property type="protein sequence ID" value="ABD82721.1"/>
    <property type="molecule type" value="Genomic_DNA"/>
</dbReference>
<reference evidence="3 4" key="1">
    <citation type="journal article" date="2008" name="PLoS Genet.">
        <title>Complete genome sequence of the complex carbohydrate-degrading marine bacterium, Saccharophagus degradans strain 2-40 T.</title>
        <authorList>
            <person name="Weiner R.M."/>
            <person name="Taylor L.E.II."/>
            <person name="Henrissat B."/>
            <person name="Hauser L."/>
            <person name="Land M."/>
            <person name="Coutinho P.M."/>
            <person name="Rancurel C."/>
            <person name="Saunders E.H."/>
            <person name="Longmire A.G."/>
            <person name="Zhang H."/>
            <person name="Bayer E.A."/>
            <person name="Gilbert H.J."/>
            <person name="Larimer F."/>
            <person name="Zhulin I.B."/>
            <person name="Ekborg N.A."/>
            <person name="Lamed R."/>
            <person name="Richardson P.M."/>
            <person name="Borovok I."/>
            <person name="Hutcheson S."/>
        </authorList>
    </citation>
    <scope>NUCLEOTIDE SEQUENCE [LARGE SCALE GENOMIC DNA]</scope>
    <source>
        <strain evidence="4">2-40 / ATCC 43961 / DSM 17024</strain>
    </source>
</reference>
<dbReference type="SUPFAM" id="SSF54523">
    <property type="entry name" value="Pili subunits"/>
    <property type="match status" value="1"/>
</dbReference>
<dbReference type="KEGG" id="sde:Sde_3466"/>
<evidence type="ECO:0000313" key="4">
    <source>
        <dbReference type="Proteomes" id="UP000001947"/>
    </source>
</evidence>
<accession>Q21F08</accession>
<evidence type="ECO:0000313" key="3">
    <source>
        <dbReference type="EMBL" id="ABD82721.1"/>
    </source>
</evidence>
<protein>
    <recommendedName>
        <fullName evidence="2">Type II secretion system protein GspG C-terminal domain-containing protein</fullName>
    </recommendedName>
</protein>
<dbReference type="InterPro" id="IPR045584">
    <property type="entry name" value="Pilin-like"/>
</dbReference>
<dbReference type="STRING" id="203122.Sde_3466"/>
<dbReference type="Proteomes" id="UP000001947">
    <property type="component" value="Chromosome"/>
</dbReference>
<organism evidence="3 4">
    <name type="scientific">Saccharophagus degradans (strain 2-40 / ATCC 43961 / DSM 17024)</name>
    <dbReference type="NCBI Taxonomy" id="203122"/>
    <lineage>
        <taxon>Bacteria</taxon>
        <taxon>Pseudomonadati</taxon>
        <taxon>Pseudomonadota</taxon>
        <taxon>Gammaproteobacteria</taxon>
        <taxon>Cellvibrionales</taxon>
        <taxon>Cellvibrionaceae</taxon>
        <taxon>Saccharophagus</taxon>
    </lineage>
</organism>
<evidence type="ECO:0000256" key="1">
    <source>
        <dbReference type="SAM" id="Phobius"/>
    </source>
</evidence>
<dbReference type="AlphaFoldDB" id="Q21F08"/>
<feature type="domain" description="Type II secretion system protein GspG C-terminal" evidence="2">
    <location>
        <begin position="47"/>
        <end position="130"/>
    </location>
</feature>
<keyword evidence="1" id="KW-1133">Transmembrane helix</keyword>
<gene>
    <name evidence="3" type="ordered locus">Sde_3466</name>
</gene>
<feature type="transmembrane region" description="Helical" evidence="1">
    <location>
        <begin position="26"/>
        <end position="46"/>
    </location>
</feature>
<keyword evidence="1" id="KW-0472">Membrane</keyword>
<keyword evidence="4" id="KW-1185">Reference proteome</keyword>
<dbReference type="InterPro" id="IPR013545">
    <property type="entry name" value="T2SS_protein-GspG_C"/>
</dbReference>
<keyword evidence="1" id="KW-0812">Transmembrane</keyword>
<proteinExistence type="predicted"/>
<sequence length="146" mass="16692">MVSKPQYGKATYIVQYAECIMIKNSLMIFIFFVGLALGILVAKIYAKLNLSSEGQMRFDLLNIETALVFYRNEFGAYPEGAVGLSVLYRNGKSGGEPYIDREILDPWGRKYNYGYISVNGVELPFVWSYGDPQFEFVYGRIVDKEY</sequence>
<dbReference type="HOGENOM" id="CLU_1776076_0_0_6"/>
<evidence type="ECO:0000259" key="2">
    <source>
        <dbReference type="Pfam" id="PF08334"/>
    </source>
</evidence>